<keyword evidence="3" id="KW-0378">Hydrolase</keyword>
<reference evidence="6" key="1">
    <citation type="submission" date="2021-01" db="EMBL/GenBank/DDBJ databases">
        <title>Whole genome shotgun sequence of Actinoplanes siamensis NBRC 109076.</title>
        <authorList>
            <person name="Komaki H."/>
            <person name="Tamura T."/>
        </authorList>
    </citation>
    <scope>NUCLEOTIDE SEQUENCE</scope>
    <source>
        <strain evidence="6">NBRC 109076</strain>
    </source>
</reference>
<dbReference type="GO" id="GO:0046872">
    <property type="term" value="F:metal ion binding"/>
    <property type="evidence" value="ECO:0007669"/>
    <property type="project" value="UniProtKB-KW"/>
</dbReference>
<evidence type="ECO:0000256" key="2">
    <source>
        <dbReference type="ARBA" id="ARBA00022723"/>
    </source>
</evidence>
<dbReference type="RefSeq" id="WP_203684492.1">
    <property type="nucleotide sequence ID" value="NZ_BOMW01000077.1"/>
</dbReference>
<keyword evidence="7" id="KW-1185">Reference proteome</keyword>
<evidence type="ECO:0000256" key="4">
    <source>
        <dbReference type="ARBA" id="ARBA00022833"/>
    </source>
</evidence>
<organism evidence="6 7">
    <name type="scientific">Actinoplanes siamensis</name>
    <dbReference type="NCBI Taxonomy" id="1223317"/>
    <lineage>
        <taxon>Bacteria</taxon>
        <taxon>Bacillati</taxon>
        <taxon>Actinomycetota</taxon>
        <taxon>Actinomycetes</taxon>
        <taxon>Micromonosporales</taxon>
        <taxon>Micromonosporaceae</taxon>
        <taxon>Actinoplanes</taxon>
    </lineage>
</organism>
<dbReference type="AlphaFoldDB" id="A0A919NDG4"/>
<evidence type="ECO:0000313" key="6">
    <source>
        <dbReference type="EMBL" id="GIF09163.1"/>
    </source>
</evidence>
<accession>A0A919NDG4</accession>
<comment type="cofactor">
    <cofactor evidence="1">
        <name>Zn(2+)</name>
        <dbReference type="ChEBI" id="CHEBI:29105"/>
    </cofactor>
</comment>
<keyword evidence="4" id="KW-0862">Zinc</keyword>
<dbReference type="PANTHER" id="PTHR35005">
    <property type="entry name" value="3-DEHYDRO-SCYLLO-INOSOSE HYDROLASE"/>
    <property type="match status" value="1"/>
</dbReference>
<comment type="similarity">
    <text evidence="5">Belongs to the creatininase superfamily.</text>
</comment>
<dbReference type="PANTHER" id="PTHR35005:SF1">
    <property type="entry name" value="2-AMINO-5-FORMYLAMINO-6-RIBOSYLAMINOPYRIMIDIN-4(3H)-ONE 5'-MONOPHOSPHATE DEFORMYLASE"/>
    <property type="match status" value="1"/>
</dbReference>
<keyword evidence="2" id="KW-0479">Metal-binding</keyword>
<comment type="caution">
    <text evidence="6">The sequence shown here is derived from an EMBL/GenBank/DDBJ whole genome shotgun (WGS) entry which is preliminary data.</text>
</comment>
<name>A0A919NDG4_9ACTN</name>
<evidence type="ECO:0000256" key="1">
    <source>
        <dbReference type="ARBA" id="ARBA00001947"/>
    </source>
</evidence>
<dbReference type="Gene3D" id="3.40.50.10310">
    <property type="entry name" value="Creatininase"/>
    <property type="match status" value="1"/>
</dbReference>
<dbReference type="EMBL" id="BOMW01000077">
    <property type="protein sequence ID" value="GIF09163.1"/>
    <property type="molecule type" value="Genomic_DNA"/>
</dbReference>
<proteinExistence type="inferred from homology"/>
<evidence type="ECO:0000256" key="5">
    <source>
        <dbReference type="ARBA" id="ARBA00024029"/>
    </source>
</evidence>
<dbReference type="Proteomes" id="UP000629619">
    <property type="component" value="Unassembled WGS sequence"/>
</dbReference>
<protein>
    <submittedName>
        <fullName evidence="6">Creatinine amidohydrolase</fullName>
    </submittedName>
</protein>
<dbReference type="Pfam" id="PF02633">
    <property type="entry name" value="Creatininase"/>
    <property type="match status" value="1"/>
</dbReference>
<evidence type="ECO:0000313" key="7">
    <source>
        <dbReference type="Proteomes" id="UP000629619"/>
    </source>
</evidence>
<dbReference type="SUPFAM" id="SSF102215">
    <property type="entry name" value="Creatininase"/>
    <property type="match status" value="1"/>
</dbReference>
<evidence type="ECO:0000256" key="3">
    <source>
        <dbReference type="ARBA" id="ARBA00022801"/>
    </source>
</evidence>
<dbReference type="GO" id="GO:0016811">
    <property type="term" value="F:hydrolase activity, acting on carbon-nitrogen (but not peptide) bonds, in linear amides"/>
    <property type="evidence" value="ECO:0007669"/>
    <property type="project" value="TreeGrafter"/>
</dbReference>
<sequence>MNPLPTTTSDEEKWRAARVAVLPVGSFEQHGAYLPLATDTVVACAIAERIAAAYDLFLLPPVTISCSHEHSAWPGTVSISHTTLTAVITDVFASLRRSGISRLAVVNGHGGNYVLSNIVQEANVAEPVMTLFPAREDWSAARRVASLTSDGHADMHAGELEVSLLRHVAPELLREGVETSDHLAGNRKLLLVNGMAAYTRTGVIGMPSAGTAEKGRMVLDSLVSTFKEHLSALIAAR</sequence>
<dbReference type="InterPro" id="IPR024087">
    <property type="entry name" value="Creatininase-like_sf"/>
</dbReference>
<gene>
    <name evidence="6" type="ORF">Asi03nite_67010</name>
</gene>
<dbReference type="InterPro" id="IPR003785">
    <property type="entry name" value="Creatininase/forma_Hydrolase"/>
</dbReference>
<dbReference type="GO" id="GO:0009231">
    <property type="term" value="P:riboflavin biosynthetic process"/>
    <property type="evidence" value="ECO:0007669"/>
    <property type="project" value="TreeGrafter"/>
</dbReference>